<protein>
    <submittedName>
        <fullName evidence="6">Aggrecan core protein</fullName>
    </submittedName>
</protein>
<organism evidence="6">
    <name type="scientific">Magallana gigas</name>
    <name type="common">Pacific oyster</name>
    <name type="synonym">Crassostrea gigas</name>
    <dbReference type="NCBI Taxonomy" id="29159"/>
    <lineage>
        <taxon>Eukaryota</taxon>
        <taxon>Metazoa</taxon>
        <taxon>Spiralia</taxon>
        <taxon>Lophotrochozoa</taxon>
        <taxon>Mollusca</taxon>
        <taxon>Bivalvia</taxon>
        <taxon>Autobranchia</taxon>
        <taxon>Pteriomorphia</taxon>
        <taxon>Ostreida</taxon>
        <taxon>Ostreoidea</taxon>
        <taxon>Ostreidae</taxon>
        <taxon>Magallana</taxon>
    </lineage>
</organism>
<comment type="subcellular location">
    <subcellularLocation>
        <location evidence="1">Secreted</location>
    </subcellularLocation>
</comment>
<keyword evidence="3" id="KW-0732">Signal</keyword>
<dbReference type="InterPro" id="IPR016186">
    <property type="entry name" value="C-type_lectin-like/link_sf"/>
</dbReference>
<evidence type="ECO:0000256" key="5">
    <source>
        <dbReference type="ARBA" id="ARBA00023157"/>
    </source>
</evidence>
<keyword evidence="2" id="KW-0964">Secreted</keyword>
<evidence type="ECO:0000256" key="2">
    <source>
        <dbReference type="ARBA" id="ARBA00022525"/>
    </source>
</evidence>
<dbReference type="InterPro" id="IPR051663">
    <property type="entry name" value="CLec_Tetranectin-domain"/>
</dbReference>
<dbReference type="InterPro" id="IPR001304">
    <property type="entry name" value="C-type_lectin-like"/>
</dbReference>
<keyword evidence="5" id="KW-1015">Disulfide bond</keyword>
<dbReference type="InterPro" id="IPR016187">
    <property type="entry name" value="CTDL_fold"/>
</dbReference>
<dbReference type="GO" id="GO:0008083">
    <property type="term" value="F:growth factor activity"/>
    <property type="evidence" value="ECO:0007669"/>
    <property type="project" value="TreeGrafter"/>
</dbReference>
<dbReference type="PANTHER" id="PTHR22799">
    <property type="entry name" value="TETRANECTIN-RELATED"/>
    <property type="match status" value="1"/>
</dbReference>
<evidence type="ECO:0000256" key="3">
    <source>
        <dbReference type="ARBA" id="ARBA00022729"/>
    </source>
</evidence>
<name>K1QK62_MAGGI</name>
<gene>
    <name evidence="6" type="ORF">CGI_10018813</name>
</gene>
<proteinExistence type="predicted"/>
<dbReference type="GO" id="GO:0030246">
    <property type="term" value="F:carbohydrate binding"/>
    <property type="evidence" value="ECO:0007669"/>
    <property type="project" value="UniProtKB-KW"/>
</dbReference>
<dbReference type="InParanoid" id="K1QK62"/>
<reference evidence="6" key="1">
    <citation type="journal article" date="2012" name="Nature">
        <title>The oyster genome reveals stress adaptation and complexity of shell formation.</title>
        <authorList>
            <person name="Zhang G."/>
            <person name="Fang X."/>
            <person name="Guo X."/>
            <person name="Li L."/>
            <person name="Luo R."/>
            <person name="Xu F."/>
            <person name="Yang P."/>
            <person name="Zhang L."/>
            <person name="Wang X."/>
            <person name="Qi H."/>
            <person name="Xiong Z."/>
            <person name="Que H."/>
            <person name="Xie Y."/>
            <person name="Holland P.W."/>
            <person name="Paps J."/>
            <person name="Zhu Y."/>
            <person name="Wu F."/>
            <person name="Chen Y."/>
            <person name="Wang J."/>
            <person name="Peng C."/>
            <person name="Meng J."/>
            <person name="Yang L."/>
            <person name="Liu J."/>
            <person name="Wen B."/>
            <person name="Zhang N."/>
            <person name="Huang Z."/>
            <person name="Zhu Q."/>
            <person name="Feng Y."/>
            <person name="Mount A."/>
            <person name="Hedgecock D."/>
            <person name="Xu Z."/>
            <person name="Liu Y."/>
            <person name="Domazet-Loso T."/>
            <person name="Du Y."/>
            <person name="Sun X."/>
            <person name="Zhang S."/>
            <person name="Liu B."/>
            <person name="Cheng P."/>
            <person name="Jiang X."/>
            <person name="Li J."/>
            <person name="Fan D."/>
            <person name="Wang W."/>
            <person name="Fu W."/>
            <person name="Wang T."/>
            <person name="Wang B."/>
            <person name="Zhang J."/>
            <person name="Peng Z."/>
            <person name="Li Y."/>
            <person name="Li N."/>
            <person name="Wang J."/>
            <person name="Chen M."/>
            <person name="He Y."/>
            <person name="Tan F."/>
            <person name="Song X."/>
            <person name="Zheng Q."/>
            <person name="Huang R."/>
            <person name="Yang H."/>
            <person name="Du X."/>
            <person name="Chen L."/>
            <person name="Yang M."/>
            <person name="Gaffney P.M."/>
            <person name="Wang S."/>
            <person name="Luo L."/>
            <person name="She Z."/>
            <person name="Ming Y."/>
            <person name="Huang W."/>
            <person name="Zhang S."/>
            <person name="Huang B."/>
            <person name="Zhang Y."/>
            <person name="Qu T."/>
            <person name="Ni P."/>
            <person name="Miao G."/>
            <person name="Wang J."/>
            <person name="Wang Q."/>
            <person name="Steinberg C.E."/>
            <person name="Wang H."/>
            <person name="Li N."/>
            <person name="Qian L."/>
            <person name="Zhang G."/>
            <person name="Li Y."/>
            <person name="Yang H."/>
            <person name="Liu X."/>
            <person name="Wang J."/>
            <person name="Yin Y."/>
            <person name="Wang J."/>
        </authorList>
    </citation>
    <scope>NUCLEOTIDE SEQUENCE [LARGE SCALE GENOMIC DNA]</scope>
    <source>
        <strain evidence="6">05x7-T-G4-1.051#20</strain>
    </source>
</reference>
<evidence type="ECO:0000313" key="6">
    <source>
        <dbReference type="EMBL" id="EKC37077.1"/>
    </source>
</evidence>
<dbReference type="AlphaFoldDB" id="K1QK62"/>
<dbReference type="GO" id="GO:0005615">
    <property type="term" value="C:extracellular space"/>
    <property type="evidence" value="ECO:0007669"/>
    <property type="project" value="TreeGrafter"/>
</dbReference>
<dbReference type="SUPFAM" id="SSF56436">
    <property type="entry name" value="C-type lectin-like"/>
    <property type="match status" value="1"/>
</dbReference>
<keyword evidence="4" id="KW-0430">Lectin</keyword>
<dbReference type="InterPro" id="IPR018378">
    <property type="entry name" value="C-type_lectin_CS"/>
</dbReference>
<evidence type="ECO:0000256" key="1">
    <source>
        <dbReference type="ARBA" id="ARBA00004613"/>
    </source>
</evidence>
<dbReference type="PANTHER" id="PTHR22799:SF1">
    <property type="entry name" value="C-TYPE LECTIN DOMAIN FAMILY 11 MEMBER A"/>
    <property type="match status" value="1"/>
</dbReference>
<dbReference type="HOGENOM" id="CLU_1645369_0_0_1"/>
<dbReference type="PROSITE" id="PS00615">
    <property type="entry name" value="C_TYPE_LECTIN_1"/>
    <property type="match status" value="1"/>
</dbReference>
<dbReference type="PROSITE" id="PS50041">
    <property type="entry name" value="C_TYPE_LECTIN_2"/>
    <property type="match status" value="1"/>
</dbReference>
<evidence type="ECO:0000256" key="4">
    <source>
        <dbReference type="ARBA" id="ARBA00022734"/>
    </source>
</evidence>
<sequence length="161" mass="18374">MDVILTRDVAFDNLLPTTGYVNYMETKQCDSIIQCAAVCVFCAGLLYNQNTGTCHLLKARLYETSFDRNRTDIGWGLFIHNNDICDTDFWRCCKTWIGANDQDIEGVFQWTNKENVTYVNWPSGEPSSQTSAEDCVRICDRGVWNDVDCNLISNIICEKDL</sequence>
<accession>K1QK62</accession>
<dbReference type="Gene3D" id="3.10.100.10">
    <property type="entry name" value="Mannose-Binding Protein A, subunit A"/>
    <property type="match status" value="1"/>
</dbReference>
<dbReference type="EMBL" id="JH816558">
    <property type="protein sequence ID" value="EKC37077.1"/>
    <property type="molecule type" value="Genomic_DNA"/>
</dbReference>
<dbReference type="Pfam" id="PF00059">
    <property type="entry name" value="Lectin_C"/>
    <property type="match status" value="1"/>
</dbReference>